<dbReference type="PANTHER" id="PTHR12526">
    <property type="entry name" value="GLYCOSYLTRANSFERASE"/>
    <property type="match status" value="1"/>
</dbReference>
<feature type="domain" description="Glycosyltransferase subfamily 4-like N-terminal" evidence="3">
    <location>
        <begin position="20"/>
        <end position="170"/>
    </location>
</feature>
<evidence type="ECO:0000313" key="4">
    <source>
        <dbReference type="EMBL" id="EGJ32885.1"/>
    </source>
</evidence>
<evidence type="ECO:0000256" key="1">
    <source>
        <dbReference type="ARBA" id="ARBA00022676"/>
    </source>
</evidence>
<proteinExistence type="predicted"/>
<evidence type="ECO:0000313" key="5">
    <source>
        <dbReference type="Proteomes" id="UP000003959"/>
    </source>
</evidence>
<dbReference type="OrthoDB" id="529091at2"/>
<organism evidence="4 5">
    <name type="scientific">Moorena producens 3L</name>
    <dbReference type="NCBI Taxonomy" id="489825"/>
    <lineage>
        <taxon>Bacteria</taxon>
        <taxon>Bacillati</taxon>
        <taxon>Cyanobacteriota</taxon>
        <taxon>Cyanophyceae</taxon>
        <taxon>Coleofasciculales</taxon>
        <taxon>Coleofasciculaceae</taxon>
        <taxon>Moorena</taxon>
    </lineage>
</organism>
<dbReference type="GO" id="GO:0016757">
    <property type="term" value="F:glycosyltransferase activity"/>
    <property type="evidence" value="ECO:0007669"/>
    <property type="project" value="UniProtKB-KW"/>
</dbReference>
<dbReference type="InterPro" id="IPR028098">
    <property type="entry name" value="Glyco_trans_4-like_N"/>
</dbReference>
<dbReference type="CDD" id="cd03801">
    <property type="entry name" value="GT4_PimA-like"/>
    <property type="match status" value="1"/>
</dbReference>
<dbReference type="SUPFAM" id="SSF53756">
    <property type="entry name" value="UDP-Glycosyltransferase/glycogen phosphorylase"/>
    <property type="match status" value="1"/>
</dbReference>
<dbReference type="RefSeq" id="WP_008183563.1">
    <property type="nucleotide sequence ID" value="NZ_GL890883.1"/>
</dbReference>
<dbReference type="PANTHER" id="PTHR12526:SF510">
    <property type="entry name" value="D-INOSITOL 3-PHOSPHATE GLYCOSYLTRANSFERASE"/>
    <property type="match status" value="1"/>
</dbReference>
<name>F4XR98_9CYAN</name>
<evidence type="ECO:0000259" key="3">
    <source>
        <dbReference type="Pfam" id="PF13579"/>
    </source>
</evidence>
<keyword evidence="1" id="KW-0328">Glycosyltransferase</keyword>
<sequence length="390" mass="43734">MKLLVLAPQPFFQNRGTPIATLKMLHVLADDGHEIDLLTFHEGTDIDLPGVRHLRIPTIPFTQGVPPGFSWRKLACDTAMAGKVLRLCWRNHYDVIHAVEESVFMAMLVKWTLGVPYIYDMDSSLPRQISDQLPPLRMALPLLRFCERQAVRQSRGVVAVCQSLEDVAASHSSDVPIVRIEDASLLTQEPAADTPQVLALDGPIIMYVGNLQTYQGIELLLDAFTHIYHQYHRAQLVIIGGAQPEIQLHRHYAQRNGVLDRTHFLGPRPVDQLREYLQQADVLVSPRTLGTNTPMKIFSYLESGTPVLATALTMHTQVLDSEIAMLVDATPLEMARGIAALLDDYRLGMRLSAAAQQRMQTRFRPDVLDLKLSEFYQEIASTLGCETPTR</sequence>
<dbReference type="EMBL" id="GL890883">
    <property type="protein sequence ID" value="EGJ32885.1"/>
    <property type="molecule type" value="Genomic_DNA"/>
</dbReference>
<gene>
    <name evidence="4" type="ORF">LYNGBM3L_62230</name>
</gene>
<dbReference type="Proteomes" id="UP000003959">
    <property type="component" value="Unassembled WGS sequence"/>
</dbReference>
<accession>F4XR98</accession>
<keyword evidence="2 4" id="KW-0808">Transferase</keyword>
<dbReference type="eggNOG" id="COG0438">
    <property type="taxonomic scope" value="Bacteria"/>
</dbReference>
<dbReference type="Pfam" id="PF13579">
    <property type="entry name" value="Glyco_trans_4_4"/>
    <property type="match status" value="1"/>
</dbReference>
<reference evidence="5" key="1">
    <citation type="journal article" date="2011" name="Proc. Natl. Acad. Sci. U.S.A.">
        <title>Genomic insights into the physiology and ecology of the marine filamentous cyanobacterium Lyngbya majuscula.</title>
        <authorList>
            <person name="Jones A.C."/>
            <person name="Monroe E.A."/>
            <person name="Podell S."/>
            <person name="Hess W.R."/>
            <person name="Klages S."/>
            <person name="Esquenazi E."/>
            <person name="Niessen S."/>
            <person name="Hoover H."/>
            <person name="Rothmann M."/>
            <person name="Lasken R.S."/>
            <person name="Yates J.R.III."/>
            <person name="Reinhardt R."/>
            <person name="Kube M."/>
            <person name="Burkart M.D."/>
            <person name="Allen E.E."/>
            <person name="Dorrestein P.C."/>
            <person name="Gerwick W.H."/>
            <person name="Gerwick L."/>
        </authorList>
    </citation>
    <scope>NUCLEOTIDE SEQUENCE [LARGE SCALE GENOMIC DNA]</scope>
    <source>
        <strain evidence="5">3L</strain>
    </source>
</reference>
<dbReference type="Pfam" id="PF13692">
    <property type="entry name" value="Glyco_trans_1_4"/>
    <property type="match status" value="1"/>
</dbReference>
<keyword evidence="5" id="KW-1185">Reference proteome</keyword>
<dbReference type="Gene3D" id="3.40.50.2000">
    <property type="entry name" value="Glycogen Phosphorylase B"/>
    <property type="match status" value="2"/>
</dbReference>
<evidence type="ECO:0000256" key="2">
    <source>
        <dbReference type="ARBA" id="ARBA00022679"/>
    </source>
</evidence>
<dbReference type="HOGENOM" id="CLU_009583_2_2_3"/>
<dbReference type="AlphaFoldDB" id="F4XR98"/>
<protein>
    <submittedName>
        <fullName evidence="4">Glycosyltransferase</fullName>
    </submittedName>
</protein>